<dbReference type="Pfam" id="PF01066">
    <property type="entry name" value="CDP-OH_P_transf"/>
    <property type="match status" value="1"/>
</dbReference>
<comment type="subcellular location">
    <subcellularLocation>
        <location evidence="2">Endomembrane system</location>
        <topology evidence="2">Multi-pass membrane protein</topology>
    </subcellularLocation>
</comment>
<evidence type="ECO:0000256" key="17">
    <source>
        <dbReference type="SAM" id="Phobius"/>
    </source>
</evidence>
<evidence type="ECO:0000256" key="9">
    <source>
        <dbReference type="ARBA" id="ARBA00022989"/>
    </source>
</evidence>
<dbReference type="InterPro" id="IPR048254">
    <property type="entry name" value="CDP_ALCOHOL_P_TRANSF_CS"/>
</dbReference>
<keyword evidence="9 17" id="KW-1133">Transmembrane helix</keyword>
<proteinExistence type="inferred from homology"/>
<reference evidence="18 19" key="1">
    <citation type="submission" date="2018-06" db="EMBL/GenBank/DDBJ databases">
        <authorList>
            <consortium name="Pathogen Informatics"/>
            <person name="Doyle S."/>
        </authorList>
    </citation>
    <scope>NUCLEOTIDE SEQUENCE [LARGE SCALE GENOMIC DNA]</scope>
    <source>
        <strain evidence="18 19">NCTC11091</strain>
    </source>
</reference>
<evidence type="ECO:0000256" key="8">
    <source>
        <dbReference type="ARBA" id="ARBA00022692"/>
    </source>
</evidence>
<evidence type="ECO:0000256" key="16">
    <source>
        <dbReference type="SAM" id="MobiDB-lite"/>
    </source>
</evidence>
<sequence length="287" mass="31428">MTPNRPQPPHVPLSEQEQRHEQQLRQQAEGDDYDGLTFEVIEHARVADKTIAQKGVYLIPNSFTLLSLLAGFYSITQSALGDGHFYHACLAIFVSALLDGLDGRAARMLNAQSPFGEQMDSLADCIAFGLAPALLIYHYALQPLGRIGIACAFVFAACAAMRLARFNVQIGVVDKKYFIGVASPLAAILVTSFVMVHMSWQAELPRSSHGFAIVAAVWVVISGLLMVSNLKYHSFKQFDKKRVPFVVLILLVFALGIVLYDIPAGILAISVIYALSGIVTAIFNKFR</sequence>
<evidence type="ECO:0000313" key="18">
    <source>
        <dbReference type="EMBL" id="STY95291.1"/>
    </source>
</evidence>
<accession>A0A378Q3B2</accession>
<keyword evidence="8 17" id="KW-0812">Transmembrane</keyword>
<evidence type="ECO:0000256" key="3">
    <source>
        <dbReference type="ARBA" id="ARBA00010441"/>
    </source>
</evidence>
<feature type="transmembrane region" description="Helical" evidence="17">
    <location>
        <begin position="266"/>
        <end position="283"/>
    </location>
</feature>
<organism evidence="18 19">
    <name type="scientific">Faucicola atlantae</name>
    <dbReference type="NCBI Taxonomy" id="34059"/>
    <lineage>
        <taxon>Bacteria</taxon>
        <taxon>Pseudomonadati</taxon>
        <taxon>Pseudomonadota</taxon>
        <taxon>Gammaproteobacteria</taxon>
        <taxon>Moraxellales</taxon>
        <taxon>Moraxellaceae</taxon>
        <taxon>Faucicola</taxon>
    </lineage>
</organism>
<evidence type="ECO:0000256" key="7">
    <source>
        <dbReference type="ARBA" id="ARBA00022679"/>
    </source>
</evidence>
<feature type="transmembrane region" description="Helical" evidence="17">
    <location>
        <begin position="242"/>
        <end position="260"/>
    </location>
</feature>
<dbReference type="EMBL" id="UGQA01000001">
    <property type="protein sequence ID" value="STY95291.1"/>
    <property type="molecule type" value="Genomic_DNA"/>
</dbReference>
<feature type="transmembrane region" description="Helical" evidence="17">
    <location>
        <begin position="55"/>
        <end position="73"/>
    </location>
</feature>
<evidence type="ECO:0000256" key="1">
    <source>
        <dbReference type="ARBA" id="ARBA00000287"/>
    </source>
</evidence>
<keyword evidence="12" id="KW-0594">Phospholipid biosynthesis</keyword>
<keyword evidence="6" id="KW-0444">Lipid biosynthesis</keyword>
<keyword evidence="13" id="KW-1208">Phospholipid metabolism</keyword>
<dbReference type="AlphaFoldDB" id="A0A378Q3B2"/>
<name>A0A378Q3B2_9GAMM</name>
<dbReference type="InterPro" id="IPR000462">
    <property type="entry name" value="CDP-OH_P_trans"/>
</dbReference>
<dbReference type="PROSITE" id="PS00379">
    <property type="entry name" value="CDP_ALCOHOL_P_TRANSF"/>
    <property type="match status" value="1"/>
</dbReference>
<dbReference type="RefSeq" id="WP_079351975.1">
    <property type="nucleotide sequence ID" value="NZ_CP171125.1"/>
</dbReference>
<evidence type="ECO:0000313" key="19">
    <source>
        <dbReference type="Proteomes" id="UP000255193"/>
    </source>
</evidence>
<evidence type="ECO:0000256" key="14">
    <source>
        <dbReference type="ARBA" id="ARBA00032361"/>
    </source>
</evidence>
<dbReference type="InterPro" id="IPR050324">
    <property type="entry name" value="CDP-alcohol_PTase-I"/>
</dbReference>
<keyword evidence="7 15" id="KW-0808">Transferase</keyword>
<feature type="compositionally biased region" description="Pro residues" evidence="16">
    <location>
        <begin position="1"/>
        <end position="11"/>
    </location>
</feature>
<dbReference type="GO" id="GO:0012505">
    <property type="term" value="C:endomembrane system"/>
    <property type="evidence" value="ECO:0007669"/>
    <property type="project" value="UniProtKB-SubCell"/>
</dbReference>
<feature type="region of interest" description="Disordered" evidence="16">
    <location>
        <begin position="1"/>
        <end position="28"/>
    </location>
</feature>
<dbReference type="GO" id="GO:0003882">
    <property type="term" value="F:CDP-diacylglycerol-serine O-phosphatidyltransferase activity"/>
    <property type="evidence" value="ECO:0007669"/>
    <property type="project" value="UniProtKB-EC"/>
</dbReference>
<dbReference type="Proteomes" id="UP000255193">
    <property type="component" value="Unassembled WGS sequence"/>
</dbReference>
<comment type="catalytic activity">
    <reaction evidence="1">
        <text>a CDP-1,2-diacyl-sn-glycerol + L-serine = a 1,2-diacyl-sn-glycero-3-phospho-L-serine + CMP + H(+)</text>
        <dbReference type="Rhea" id="RHEA:16913"/>
        <dbReference type="ChEBI" id="CHEBI:15378"/>
        <dbReference type="ChEBI" id="CHEBI:33384"/>
        <dbReference type="ChEBI" id="CHEBI:57262"/>
        <dbReference type="ChEBI" id="CHEBI:58332"/>
        <dbReference type="ChEBI" id="CHEBI:60377"/>
        <dbReference type="EC" id="2.7.8.8"/>
    </reaction>
</comment>
<evidence type="ECO:0000256" key="11">
    <source>
        <dbReference type="ARBA" id="ARBA00023136"/>
    </source>
</evidence>
<dbReference type="GO" id="GO:0008654">
    <property type="term" value="P:phospholipid biosynthetic process"/>
    <property type="evidence" value="ECO:0007669"/>
    <property type="project" value="UniProtKB-KW"/>
</dbReference>
<evidence type="ECO:0000256" key="6">
    <source>
        <dbReference type="ARBA" id="ARBA00022516"/>
    </source>
</evidence>
<feature type="transmembrane region" description="Helical" evidence="17">
    <location>
        <begin position="147"/>
        <end position="165"/>
    </location>
</feature>
<evidence type="ECO:0000256" key="5">
    <source>
        <dbReference type="ARBA" id="ARBA00017171"/>
    </source>
</evidence>
<dbReference type="InterPro" id="IPR043130">
    <property type="entry name" value="CDP-OH_PTrfase_TM_dom"/>
</dbReference>
<evidence type="ECO:0000256" key="12">
    <source>
        <dbReference type="ARBA" id="ARBA00023209"/>
    </source>
</evidence>
<evidence type="ECO:0000256" key="4">
    <source>
        <dbReference type="ARBA" id="ARBA00013174"/>
    </source>
</evidence>
<gene>
    <name evidence="18" type="ORF">NCTC11091_01085</name>
</gene>
<dbReference type="NCBIfam" id="TIGR00473">
    <property type="entry name" value="pssA"/>
    <property type="match status" value="1"/>
</dbReference>
<evidence type="ECO:0000256" key="10">
    <source>
        <dbReference type="ARBA" id="ARBA00023098"/>
    </source>
</evidence>
<dbReference type="EC" id="2.7.8.8" evidence="4"/>
<dbReference type="PANTHER" id="PTHR14269">
    <property type="entry name" value="CDP-DIACYLGLYCEROL--GLYCEROL-3-PHOSPHATE 3-PHOSPHATIDYLTRANSFERASE-RELATED"/>
    <property type="match status" value="1"/>
</dbReference>
<dbReference type="InterPro" id="IPR004533">
    <property type="entry name" value="CDP-diaglyc--ser_O-PTrfase"/>
</dbReference>
<dbReference type="Gene3D" id="1.20.120.1760">
    <property type="match status" value="1"/>
</dbReference>
<evidence type="ECO:0000256" key="15">
    <source>
        <dbReference type="RuleBase" id="RU003750"/>
    </source>
</evidence>
<keyword evidence="11 17" id="KW-0472">Membrane</keyword>
<keyword evidence="10" id="KW-0443">Lipid metabolism</keyword>
<dbReference type="PANTHER" id="PTHR14269:SF61">
    <property type="entry name" value="CDP-DIACYLGLYCEROL--SERINE O-PHOSPHATIDYLTRANSFERASE"/>
    <property type="match status" value="1"/>
</dbReference>
<comment type="similarity">
    <text evidence="3 15">Belongs to the CDP-alcohol phosphatidyltransferase class-I family.</text>
</comment>
<dbReference type="OrthoDB" id="9777147at2"/>
<feature type="transmembrane region" description="Helical" evidence="17">
    <location>
        <begin position="210"/>
        <end position="230"/>
    </location>
</feature>
<evidence type="ECO:0000256" key="13">
    <source>
        <dbReference type="ARBA" id="ARBA00023264"/>
    </source>
</evidence>
<evidence type="ECO:0000256" key="2">
    <source>
        <dbReference type="ARBA" id="ARBA00004127"/>
    </source>
</evidence>
<feature type="transmembrane region" description="Helical" evidence="17">
    <location>
        <begin position="177"/>
        <end position="198"/>
    </location>
</feature>
<dbReference type="GO" id="GO:0016020">
    <property type="term" value="C:membrane"/>
    <property type="evidence" value="ECO:0007669"/>
    <property type="project" value="InterPro"/>
</dbReference>
<protein>
    <recommendedName>
        <fullName evidence="5">CDP-diacylglycerol--serine O-phosphatidyltransferase</fullName>
        <ecNumber evidence="4">2.7.8.8</ecNumber>
    </recommendedName>
    <alternativeName>
        <fullName evidence="14">Phosphatidylserine synthase</fullName>
    </alternativeName>
</protein>